<accession>K1T8D3</accession>
<comment type="caution">
    <text evidence="3">The sequence shown here is derived from an EMBL/GenBank/DDBJ whole genome shotgun (WGS) entry which is preliminary data.</text>
</comment>
<feature type="domain" description="Glycosyl hydrolase family 95 catalytic" evidence="2">
    <location>
        <begin position="1"/>
        <end position="80"/>
    </location>
</feature>
<dbReference type="InterPro" id="IPR008928">
    <property type="entry name" value="6-hairpin_glycosidase_sf"/>
</dbReference>
<dbReference type="EMBL" id="AJWZ01005421">
    <property type="protein sequence ID" value="EKC62625.1"/>
    <property type="molecule type" value="Genomic_DNA"/>
</dbReference>
<dbReference type="PANTHER" id="PTHR31084:SF0">
    <property type="entry name" value="ALPHA-L-FUCOSIDASE 2"/>
    <property type="match status" value="1"/>
</dbReference>
<gene>
    <name evidence="3" type="ORF">OBE_07884</name>
</gene>
<dbReference type="GO" id="GO:0004560">
    <property type="term" value="F:alpha-L-fucosidase activity"/>
    <property type="evidence" value="ECO:0007669"/>
    <property type="project" value="TreeGrafter"/>
</dbReference>
<dbReference type="PANTHER" id="PTHR31084">
    <property type="entry name" value="ALPHA-L-FUCOSIDASE 2"/>
    <property type="match status" value="1"/>
</dbReference>
<proteinExistence type="predicted"/>
<dbReference type="InterPro" id="IPR054363">
    <property type="entry name" value="GH95_cat"/>
</dbReference>
<reference evidence="3" key="1">
    <citation type="journal article" date="2013" name="Environ. Microbiol.">
        <title>Microbiota from the distal guts of lean and obese adolescents exhibit partial functional redundancy besides clear differences in community structure.</title>
        <authorList>
            <person name="Ferrer M."/>
            <person name="Ruiz A."/>
            <person name="Lanza F."/>
            <person name="Haange S.B."/>
            <person name="Oberbach A."/>
            <person name="Till H."/>
            <person name="Bargiela R."/>
            <person name="Campoy C."/>
            <person name="Segura M.T."/>
            <person name="Richter M."/>
            <person name="von Bergen M."/>
            <person name="Seifert J."/>
            <person name="Suarez A."/>
        </authorList>
    </citation>
    <scope>NUCLEOTIDE SEQUENCE</scope>
</reference>
<dbReference type="InterPro" id="IPR012341">
    <property type="entry name" value="6hp_glycosidase-like_sf"/>
</dbReference>
<feature type="domain" description="Alpha fucosidase A-like C-terminal" evidence="1">
    <location>
        <begin position="83"/>
        <end position="145"/>
    </location>
</feature>
<dbReference type="AlphaFoldDB" id="K1T8D3"/>
<evidence type="ECO:0000313" key="3">
    <source>
        <dbReference type="EMBL" id="EKC62625.1"/>
    </source>
</evidence>
<organism evidence="3">
    <name type="scientific">human gut metagenome</name>
    <dbReference type="NCBI Taxonomy" id="408170"/>
    <lineage>
        <taxon>unclassified sequences</taxon>
        <taxon>metagenomes</taxon>
        <taxon>organismal metagenomes</taxon>
    </lineage>
</organism>
<dbReference type="SUPFAM" id="SSF48208">
    <property type="entry name" value="Six-hairpin glycosidases"/>
    <property type="match status" value="1"/>
</dbReference>
<evidence type="ECO:0000259" key="1">
    <source>
        <dbReference type="Pfam" id="PF21307"/>
    </source>
</evidence>
<sequence length="152" mass="16620">EACKVSLLDRGFGQKSGANGSGWGKANKVNLWARAKDGNRAYSMLRELINKNIAPNLWDFHPPYQMDGNCGYTSGVCEMLCYSSDDIIELLPALPEEWKNGSVKGLCARGGYSLDFTWENGEIKSLSVYSSCGKKTARIKAGDEIKTVKTVG</sequence>
<feature type="non-terminal residue" evidence="3">
    <location>
        <position position="1"/>
    </location>
</feature>
<dbReference type="Pfam" id="PF22124">
    <property type="entry name" value="Glyco_hydro_95_cat"/>
    <property type="match status" value="1"/>
</dbReference>
<dbReference type="Gene3D" id="1.50.10.10">
    <property type="match status" value="1"/>
</dbReference>
<name>K1T8D3_9ZZZZ</name>
<dbReference type="Pfam" id="PF21307">
    <property type="entry name" value="Glyco_hydro_95_C"/>
    <property type="match status" value="1"/>
</dbReference>
<evidence type="ECO:0000259" key="2">
    <source>
        <dbReference type="Pfam" id="PF22124"/>
    </source>
</evidence>
<protein>
    <submittedName>
        <fullName evidence="3">Alpha-fucosidase</fullName>
    </submittedName>
</protein>
<dbReference type="InterPro" id="IPR049053">
    <property type="entry name" value="AFCA-like_C"/>
</dbReference>
<dbReference type="GO" id="GO:0005975">
    <property type="term" value="P:carbohydrate metabolic process"/>
    <property type="evidence" value="ECO:0007669"/>
    <property type="project" value="InterPro"/>
</dbReference>